<dbReference type="OrthoDB" id="136365at2"/>
<evidence type="ECO:0000259" key="1">
    <source>
        <dbReference type="PROSITE" id="PS50043"/>
    </source>
</evidence>
<evidence type="ECO:0000313" key="2">
    <source>
        <dbReference type="EMBL" id="TQL63512.1"/>
    </source>
</evidence>
<dbReference type="PANTHER" id="PTHR47691:SF3">
    <property type="entry name" value="HTH-TYPE TRANSCRIPTIONAL REGULATOR RV0890C-RELATED"/>
    <property type="match status" value="1"/>
</dbReference>
<dbReference type="PRINTS" id="PR00038">
    <property type="entry name" value="HTHLUXR"/>
</dbReference>
<evidence type="ECO:0000313" key="3">
    <source>
        <dbReference type="Proteomes" id="UP000316196"/>
    </source>
</evidence>
<organism evidence="2 3">
    <name type="scientific">Propioniferax innocua</name>
    <dbReference type="NCBI Taxonomy" id="1753"/>
    <lineage>
        <taxon>Bacteria</taxon>
        <taxon>Bacillati</taxon>
        <taxon>Actinomycetota</taxon>
        <taxon>Actinomycetes</taxon>
        <taxon>Propionibacteriales</taxon>
        <taxon>Propionibacteriaceae</taxon>
        <taxon>Propioniferax</taxon>
    </lineage>
</organism>
<dbReference type="GO" id="GO:0006355">
    <property type="term" value="P:regulation of DNA-templated transcription"/>
    <property type="evidence" value="ECO:0007669"/>
    <property type="project" value="InterPro"/>
</dbReference>
<dbReference type="SMART" id="SM00421">
    <property type="entry name" value="HTH_LUXR"/>
    <property type="match status" value="1"/>
</dbReference>
<keyword evidence="3" id="KW-1185">Reference proteome</keyword>
<comment type="caution">
    <text evidence="2">The sequence shown here is derived from an EMBL/GenBank/DDBJ whole genome shotgun (WGS) entry which is preliminary data.</text>
</comment>
<sequence>MPELQGRAADIGAIEALMDQHRLVTIVGLGGMGKTAVALHLQNSWGCPLVDLSRITADDGVAPLVAATLNAAEQSTRTATERVVRHLGEGCSTIILDNCEHVLGGVVDLVVTILEQCPGVSILATSTVRLEVGEEHIHELPPLGLPPEGSSLAEVRDADACVLFRRRVRQYNSNFEISSSNMDDVSEICWRLDGHPLALELAAARMSVLSASELNERLHERFGLLTKGGAERPKRHQTLRAMVEWSHERCTPAEQKMWARLSVFNGSFRLRQAEDICGFGELDRESVLDLLDGLVCKSLLQVEHGDRVRYRQLMTIRDFGAERLEEYGEADQCRDNLLAFTLRSTREMMKGWVGPGQAEALETWRLEHGTIVAGLRWAMAEPAKHDQAADLLTQLLYHWISGGHLSDGRVWFERVLASNSLSPERRANAEWVAAWVCMLQGDLEAGLEHLAAAGPSTDPLARAGHRLVGALGHMFGGDCSAAVPEYEAAIEMCRELGEQGLAMSAMFQLGMAQTYAGMHAESLETTERLIRLAEEHEEHWNRAYGLWIRGLAHWHRGELVEAERAVAGAIGVQLGFADGICVAVSTLVLVWVRVARGDAAKAAALQRVLDGVWERIGTTPAAFGSHVAEEHARCGPVARDEQVRPIPVRRAVQEVLVLVDGVDASMPPGLGELSPREREVLACLGEGLSNREIAETLFISQRTAEGHVHRILGKLGLRSRAEVASWYARQTLAER</sequence>
<dbReference type="EMBL" id="VFOR01000001">
    <property type="protein sequence ID" value="TQL63512.1"/>
    <property type="molecule type" value="Genomic_DNA"/>
</dbReference>
<name>A0A542ZT29_9ACTN</name>
<protein>
    <submittedName>
        <fullName evidence="2">Putative ATPase</fullName>
    </submittedName>
</protein>
<dbReference type="CDD" id="cd06170">
    <property type="entry name" value="LuxR_C_like"/>
    <property type="match status" value="1"/>
</dbReference>
<dbReference type="SUPFAM" id="SSF46894">
    <property type="entry name" value="C-terminal effector domain of the bipartite response regulators"/>
    <property type="match status" value="1"/>
</dbReference>
<dbReference type="Gene3D" id="3.40.50.300">
    <property type="entry name" value="P-loop containing nucleotide triphosphate hydrolases"/>
    <property type="match status" value="1"/>
</dbReference>
<dbReference type="RefSeq" id="WP_142093226.1">
    <property type="nucleotide sequence ID" value="NZ_BAAAMD010000002.1"/>
</dbReference>
<dbReference type="SUPFAM" id="SSF48452">
    <property type="entry name" value="TPR-like"/>
    <property type="match status" value="1"/>
</dbReference>
<dbReference type="Proteomes" id="UP000316196">
    <property type="component" value="Unassembled WGS sequence"/>
</dbReference>
<dbReference type="GO" id="GO:0003677">
    <property type="term" value="F:DNA binding"/>
    <property type="evidence" value="ECO:0007669"/>
    <property type="project" value="InterPro"/>
</dbReference>
<accession>A0A542ZT29</accession>
<dbReference type="AlphaFoldDB" id="A0A542ZT29"/>
<dbReference type="Pfam" id="PF00196">
    <property type="entry name" value="GerE"/>
    <property type="match status" value="1"/>
</dbReference>
<dbReference type="PROSITE" id="PS50043">
    <property type="entry name" value="HTH_LUXR_2"/>
    <property type="match status" value="1"/>
</dbReference>
<dbReference type="Gene3D" id="1.10.10.10">
    <property type="entry name" value="Winged helix-like DNA-binding domain superfamily/Winged helix DNA-binding domain"/>
    <property type="match status" value="1"/>
</dbReference>
<dbReference type="InterPro" id="IPR036388">
    <property type="entry name" value="WH-like_DNA-bd_sf"/>
</dbReference>
<dbReference type="SUPFAM" id="SSF52540">
    <property type="entry name" value="P-loop containing nucleoside triphosphate hydrolases"/>
    <property type="match status" value="1"/>
</dbReference>
<dbReference type="InterPro" id="IPR000792">
    <property type="entry name" value="Tscrpt_reg_LuxR_C"/>
</dbReference>
<gene>
    <name evidence="2" type="ORF">FB460_1327</name>
</gene>
<dbReference type="InterPro" id="IPR027417">
    <property type="entry name" value="P-loop_NTPase"/>
</dbReference>
<reference evidence="2 3" key="1">
    <citation type="submission" date="2019-06" db="EMBL/GenBank/DDBJ databases">
        <title>Sequencing the genomes of 1000 actinobacteria strains.</title>
        <authorList>
            <person name="Klenk H.-P."/>
        </authorList>
    </citation>
    <scope>NUCLEOTIDE SEQUENCE [LARGE SCALE GENOMIC DNA]</scope>
    <source>
        <strain evidence="2 3">DSM 8251</strain>
    </source>
</reference>
<feature type="domain" description="HTH luxR-type" evidence="1">
    <location>
        <begin position="666"/>
        <end position="731"/>
    </location>
</feature>
<proteinExistence type="predicted"/>
<dbReference type="PANTHER" id="PTHR47691">
    <property type="entry name" value="REGULATOR-RELATED"/>
    <property type="match status" value="1"/>
</dbReference>
<dbReference type="InterPro" id="IPR016032">
    <property type="entry name" value="Sig_transdc_resp-reg_C-effctor"/>
</dbReference>
<dbReference type="InterPro" id="IPR011990">
    <property type="entry name" value="TPR-like_helical_dom_sf"/>
</dbReference>
<dbReference type="Gene3D" id="1.25.40.10">
    <property type="entry name" value="Tetratricopeptide repeat domain"/>
    <property type="match status" value="1"/>
</dbReference>